<name>A0AAE0KPJ8_9CHLO</name>
<evidence type="ECO:0000313" key="2">
    <source>
        <dbReference type="EMBL" id="KAK3255993.1"/>
    </source>
</evidence>
<feature type="region of interest" description="Disordered" evidence="1">
    <location>
        <begin position="41"/>
        <end position="72"/>
    </location>
</feature>
<gene>
    <name evidence="2" type="ORF">CYMTET_34850</name>
</gene>
<sequence length="139" mass="14971">MDYFQAHVIPFNTWGSRQSKRITAGTGRFVKGGAESAECKSGAQAESAECKSGRRRGQQSARVSGVSARSERKLKSVKQCGEAGESAECESEAQAESAELPDGIFGDLIRARVVASWSCEYNYFVATPEKAMFGGSMSR</sequence>
<organism evidence="2 3">
    <name type="scientific">Cymbomonas tetramitiformis</name>
    <dbReference type="NCBI Taxonomy" id="36881"/>
    <lineage>
        <taxon>Eukaryota</taxon>
        <taxon>Viridiplantae</taxon>
        <taxon>Chlorophyta</taxon>
        <taxon>Pyramimonadophyceae</taxon>
        <taxon>Pyramimonadales</taxon>
        <taxon>Pyramimonadaceae</taxon>
        <taxon>Cymbomonas</taxon>
    </lineage>
</organism>
<comment type="caution">
    <text evidence="2">The sequence shown here is derived from an EMBL/GenBank/DDBJ whole genome shotgun (WGS) entry which is preliminary data.</text>
</comment>
<keyword evidence="3" id="KW-1185">Reference proteome</keyword>
<dbReference type="EMBL" id="LGRX02022055">
    <property type="protein sequence ID" value="KAK3255993.1"/>
    <property type="molecule type" value="Genomic_DNA"/>
</dbReference>
<protein>
    <submittedName>
        <fullName evidence="2">Uncharacterized protein</fullName>
    </submittedName>
</protein>
<accession>A0AAE0KPJ8</accession>
<evidence type="ECO:0000313" key="3">
    <source>
        <dbReference type="Proteomes" id="UP001190700"/>
    </source>
</evidence>
<reference evidence="2 3" key="1">
    <citation type="journal article" date="2015" name="Genome Biol. Evol.">
        <title>Comparative Genomics of a Bacterivorous Green Alga Reveals Evolutionary Causalities and Consequences of Phago-Mixotrophic Mode of Nutrition.</title>
        <authorList>
            <person name="Burns J.A."/>
            <person name="Paasch A."/>
            <person name="Narechania A."/>
            <person name="Kim E."/>
        </authorList>
    </citation>
    <scope>NUCLEOTIDE SEQUENCE [LARGE SCALE GENOMIC DNA]</scope>
    <source>
        <strain evidence="2 3">PLY_AMNH</strain>
    </source>
</reference>
<dbReference type="Proteomes" id="UP001190700">
    <property type="component" value="Unassembled WGS sequence"/>
</dbReference>
<dbReference type="AlphaFoldDB" id="A0AAE0KPJ8"/>
<proteinExistence type="predicted"/>
<evidence type="ECO:0000256" key="1">
    <source>
        <dbReference type="SAM" id="MobiDB-lite"/>
    </source>
</evidence>